<proteinExistence type="predicted"/>
<gene>
    <name evidence="7" type="ORF">ATO3_16780</name>
</gene>
<dbReference type="InterPro" id="IPR036388">
    <property type="entry name" value="WH-like_DNA-bd_sf"/>
</dbReference>
<evidence type="ECO:0000259" key="5">
    <source>
        <dbReference type="PROSITE" id="PS50043"/>
    </source>
</evidence>
<dbReference type="SMART" id="SM00448">
    <property type="entry name" value="REC"/>
    <property type="match status" value="1"/>
</dbReference>
<dbReference type="Gene3D" id="1.10.10.10">
    <property type="entry name" value="Winged helix-like DNA-binding domain superfamily/Winged helix DNA-binding domain"/>
    <property type="match status" value="1"/>
</dbReference>
<evidence type="ECO:0000256" key="3">
    <source>
        <dbReference type="ARBA" id="ARBA00023163"/>
    </source>
</evidence>
<dbReference type="Gene3D" id="3.40.50.2300">
    <property type="match status" value="1"/>
</dbReference>
<dbReference type="Pfam" id="PF00072">
    <property type="entry name" value="Response_reg"/>
    <property type="match status" value="1"/>
</dbReference>
<evidence type="ECO:0000256" key="2">
    <source>
        <dbReference type="ARBA" id="ARBA00023125"/>
    </source>
</evidence>
<evidence type="ECO:0000256" key="4">
    <source>
        <dbReference type="PROSITE-ProRule" id="PRU00169"/>
    </source>
</evidence>
<feature type="modified residue" description="4-aspartylphosphate" evidence="4">
    <location>
        <position position="58"/>
    </location>
</feature>
<dbReference type="GO" id="GO:0000160">
    <property type="term" value="P:phosphorelay signal transduction system"/>
    <property type="evidence" value="ECO:0007669"/>
    <property type="project" value="InterPro"/>
</dbReference>
<dbReference type="PANTHER" id="PTHR44688:SF16">
    <property type="entry name" value="DNA-BINDING TRANSCRIPTIONAL ACTIVATOR DEVR_DOSR"/>
    <property type="match status" value="1"/>
</dbReference>
<feature type="domain" description="HTH luxR-type" evidence="5">
    <location>
        <begin position="139"/>
        <end position="201"/>
    </location>
</feature>
<dbReference type="PROSITE" id="PS00622">
    <property type="entry name" value="HTH_LUXR_1"/>
    <property type="match status" value="1"/>
</dbReference>
<keyword evidence="1" id="KW-0805">Transcription regulation</keyword>
<accession>A0A225NH88</accession>
<evidence type="ECO:0000313" key="8">
    <source>
        <dbReference type="Proteomes" id="UP000215377"/>
    </source>
</evidence>
<dbReference type="Pfam" id="PF00196">
    <property type="entry name" value="GerE"/>
    <property type="match status" value="1"/>
</dbReference>
<dbReference type="InterPro" id="IPR011006">
    <property type="entry name" value="CheY-like_superfamily"/>
</dbReference>
<dbReference type="EMBL" id="AQQR01000007">
    <property type="protein sequence ID" value="OWU72224.1"/>
    <property type="molecule type" value="Genomic_DNA"/>
</dbReference>
<dbReference type="SUPFAM" id="SSF46894">
    <property type="entry name" value="C-terminal effector domain of the bipartite response regulators"/>
    <property type="match status" value="1"/>
</dbReference>
<dbReference type="RefSeq" id="WP_088651046.1">
    <property type="nucleotide sequence ID" value="NZ_AQQR01000007.1"/>
</dbReference>
<dbReference type="GO" id="GO:0006355">
    <property type="term" value="P:regulation of DNA-templated transcription"/>
    <property type="evidence" value="ECO:0007669"/>
    <property type="project" value="InterPro"/>
</dbReference>
<dbReference type="SMART" id="SM00421">
    <property type="entry name" value="HTH_LUXR"/>
    <property type="match status" value="1"/>
</dbReference>
<comment type="caution">
    <text evidence="7">The sequence shown here is derived from an EMBL/GenBank/DDBJ whole genome shotgun (WGS) entry which is preliminary data.</text>
</comment>
<dbReference type="CDD" id="cd06170">
    <property type="entry name" value="LuxR_C_like"/>
    <property type="match status" value="1"/>
</dbReference>
<dbReference type="PROSITE" id="PS50110">
    <property type="entry name" value="RESPONSE_REGULATORY"/>
    <property type="match status" value="1"/>
</dbReference>
<keyword evidence="3" id="KW-0804">Transcription</keyword>
<evidence type="ECO:0000256" key="1">
    <source>
        <dbReference type="ARBA" id="ARBA00023015"/>
    </source>
</evidence>
<sequence length="201" mass="21681">MAKPDSAPCIYVVEDDEAVLSSLCALLESHGYATVPCRSAEAFLQVFDPAVPACMVLDLRLPGMSGMELQAHLATLGLTLPIVVVTAHGDIRIAVQAIRSGAVDFIEKPARADELLDAIRSSCDTLGNQAPAEIPRKIVADRLAKLTAREREVLGHLLDGKLNKEIGAELGISQRTVEVHRARIREKMQARGIADLIRMLG</sequence>
<protein>
    <submittedName>
        <fullName evidence="7">LuxR family transcriptional regulator</fullName>
    </submittedName>
</protein>
<feature type="domain" description="Response regulatory" evidence="6">
    <location>
        <begin position="9"/>
        <end position="123"/>
    </location>
</feature>
<evidence type="ECO:0000259" key="6">
    <source>
        <dbReference type="PROSITE" id="PS50110"/>
    </source>
</evidence>
<dbReference type="Proteomes" id="UP000215377">
    <property type="component" value="Unassembled WGS sequence"/>
</dbReference>
<dbReference type="InterPro" id="IPR000792">
    <property type="entry name" value="Tscrpt_reg_LuxR_C"/>
</dbReference>
<dbReference type="OrthoDB" id="9782655at2"/>
<evidence type="ECO:0000313" key="7">
    <source>
        <dbReference type="EMBL" id="OWU72224.1"/>
    </source>
</evidence>
<dbReference type="InterPro" id="IPR016032">
    <property type="entry name" value="Sig_transdc_resp-reg_C-effctor"/>
</dbReference>
<keyword evidence="2" id="KW-0238">DNA-binding</keyword>
<dbReference type="AlphaFoldDB" id="A0A225NH88"/>
<organism evidence="7 8">
    <name type="scientific">Marinibacterium profundimaris</name>
    <dbReference type="NCBI Taxonomy" id="1679460"/>
    <lineage>
        <taxon>Bacteria</taxon>
        <taxon>Pseudomonadati</taxon>
        <taxon>Pseudomonadota</taxon>
        <taxon>Alphaproteobacteria</taxon>
        <taxon>Rhodobacterales</taxon>
        <taxon>Paracoccaceae</taxon>
        <taxon>Marinibacterium</taxon>
    </lineage>
</organism>
<reference evidence="7 8" key="1">
    <citation type="submission" date="2013-04" db="EMBL/GenBank/DDBJ databases">
        <title>Oceanicola sp. 22II1-22F33 Genome Sequencing.</title>
        <authorList>
            <person name="Lai Q."/>
            <person name="Li G."/>
            <person name="Shao Z."/>
        </authorList>
    </citation>
    <scope>NUCLEOTIDE SEQUENCE [LARGE SCALE GENOMIC DNA]</scope>
    <source>
        <strain evidence="7 8">22II1-22F33</strain>
    </source>
</reference>
<dbReference type="PRINTS" id="PR00038">
    <property type="entry name" value="HTHLUXR"/>
</dbReference>
<dbReference type="SUPFAM" id="SSF52172">
    <property type="entry name" value="CheY-like"/>
    <property type="match status" value="1"/>
</dbReference>
<keyword evidence="8" id="KW-1185">Reference proteome</keyword>
<dbReference type="InterPro" id="IPR001789">
    <property type="entry name" value="Sig_transdc_resp-reg_receiver"/>
</dbReference>
<keyword evidence="4" id="KW-0597">Phosphoprotein</keyword>
<dbReference type="PANTHER" id="PTHR44688">
    <property type="entry name" value="DNA-BINDING TRANSCRIPTIONAL ACTIVATOR DEVR_DOSR"/>
    <property type="match status" value="1"/>
</dbReference>
<dbReference type="PROSITE" id="PS50043">
    <property type="entry name" value="HTH_LUXR_2"/>
    <property type="match status" value="1"/>
</dbReference>
<dbReference type="GO" id="GO:0003677">
    <property type="term" value="F:DNA binding"/>
    <property type="evidence" value="ECO:0007669"/>
    <property type="project" value="UniProtKB-KW"/>
</dbReference>
<name>A0A225NH88_9RHOB</name>